<keyword evidence="1" id="KW-0472">Membrane</keyword>
<feature type="transmembrane region" description="Helical" evidence="1">
    <location>
        <begin position="52"/>
        <end position="71"/>
    </location>
</feature>
<organism evidence="2 3">
    <name type="scientific">Corynebacterium simulans</name>
    <dbReference type="NCBI Taxonomy" id="146827"/>
    <lineage>
        <taxon>Bacteria</taxon>
        <taxon>Bacillati</taxon>
        <taxon>Actinomycetota</taxon>
        <taxon>Actinomycetes</taxon>
        <taxon>Mycobacteriales</taxon>
        <taxon>Corynebacteriaceae</taxon>
        <taxon>Corynebacterium</taxon>
    </lineage>
</organism>
<keyword evidence="3" id="KW-1185">Reference proteome</keyword>
<dbReference type="Proteomes" id="UP000070339">
    <property type="component" value="Unassembled WGS sequence"/>
</dbReference>
<keyword evidence="1" id="KW-1133">Transmembrane helix</keyword>
<reference evidence="2 3" key="1">
    <citation type="journal article" date="2016" name="Int. J. Syst. Evol. Microbiol.">
        <title>Resolving the Complexity of Human Skin Metagenomes Using Single-Molecule Sequencing.</title>
        <authorList>
            <consortium name="NISC Comparative Sequencing Program"/>
            <person name="Tsai Y.C."/>
            <person name="Conlan S."/>
            <person name="Deming C."/>
            <person name="Segre J.A."/>
            <person name="Kong H.H."/>
            <person name="Korlach J."/>
            <person name="Oh J."/>
        </authorList>
    </citation>
    <scope>NUCLEOTIDE SEQUENCE [LARGE SCALE GENOMIC DNA]</scope>
    <source>
        <strain evidence="2 3">1B08</strain>
    </source>
</reference>
<evidence type="ECO:0000313" key="3">
    <source>
        <dbReference type="Proteomes" id="UP000070339"/>
    </source>
</evidence>
<evidence type="ECO:0000256" key="1">
    <source>
        <dbReference type="SAM" id="Phobius"/>
    </source>
</evidence>
<evidence type="ECO:0000313" key="2">
    <source>
        <dbReference type="EMBL" id="KXU18629.1"/>
    </source>
</evidence>
<name>A0ABR5VBC7_9CORY</name>
<dbReference type="EMBL" id="LTEB01000020">
    <property type="protein sequence ID" value="KXU18629.1"/>
    <property type="molecule type" value="Genomic_DNA"/>
</dbReference>
<keyword evidence="1" id="KW-0812">Transmembrane</keyword>
<feature type="transmembrane region" description="Helical" evidence="1">
    <location>
        <begin position="20"/>
        <end position="40"/>
    </location>
</feature>
<proteinExistence type="predicted"/>
<comment type="caution">
    <text evidence="2">The sequence shown here is derived from an EMBL/GenBank/DDBJ whole genome shotgun (WGS) entry which is preliminary data.</text>
</comment>
<accession>A0ABR5VBC7</accession>
<dbReference type="RefSeq" id="WP_061921174.1">
    <property type="nucleotide sequence ID" value="NZ_CP137213.1"/>
</dbReference>
<sequence>MPILNKISDERLLAKNLRNIRIAFVIQTLGIIVVLVNEWIKNGSRAMFAEPLHLVLLVSLTVYVALTIPIARENEEQ</sequence>
<protein>
    <submittedName>
        <fullName evidence="2">Membrane protein</fullName>
    </submittedName>
</protein>
<gene>
    <name evidence="2" type="ORF">WM41_0742</name>
</gene>